<reference evidence="2" key="2">
    <citation type="submission" date="2022-01" db="EMBL/GenBank/DDBJ databases">
        <authorList>
            <person name="Yamashiro T."/>
            <person name="Shiraishi A."/>
            <person name="Satake H."/>
            <person name="Nakayama K."/>
        </authorList>
    </citation>
    <scope>NUCLEOTIDE SEQUENCE</scope>
</reference>
<feature type="compositionally biased region" description="Polar residues" evidence="1">
    <location>
        <begin position="266"/>
        <end position="275"/>
    </location>
</feature>
<protein>
    <submittedName>
        <fullName evidence="2">Uncharacterized protein</fullName>
    </submittedName>
</protein>
<feature type="compositionally biased region" description="Basic and acidic residues" evidence="1">
    <location>
        <begin position="293"/>
        <end position="314"/>
    </location>
</feature>
<feature type="region of interest" description="Disordered" evidence="1">
    <location>
        <begin position="525"/>
        <end position="555"/>
    </location>
</feature>
<dbReference type="Proteomes" id="UP001151760">
    <property type="component" value="Unassembled WGS sequence"/>
</dbReference>
<feature type="compositionally biased region" description="Basic and acidic residues" evidence="1">
    <location>
        <begin position="535"/>
        <end position="552"/>
    </location>
</feature>
<comment type="caution">
    <text evidence="2">The sequence shown here is derived from an EMBL/GenBank/DDBJ whole genome shotgun (WGS) entry which is preliminary data.</text>
</comment>
<keyword evidence="3" id="KW-1185">Reference proteome</keyword>
<organism evidence="2 3">
    <name type="scientific">Tanacetum coccineum</name>
    <dbReference type="NCBI Taxonomy" id="301880"/>
    <lineage>
        <taxon>Eukaryota</taxon>
        <taxon>Viridiplantae</taxon>
        <taxon>Streptophyta</taxon>
        <taxon>Embryophyta</taxon>
        <taxon>Tracheophyta</taxon>
        <taxon>Spermatophyta</taxon>
        <taxon>Magnoliopsida</taxon>
        <taxon>eudicotyledons</taxon>
        <taxon>Gunneridae</taxon>
        <taxon>Pentapetalae</taxon>
        <taxon>asterids</taxon>
        <taxon>campanulids</taxon>
        <taxon>Asterales</taxon>
        <taxon>Asteraceae</taxon>
        <taxon>Asteroideae</taxon>
        <taxon>Anthemideae</taxon>
        <taxon>Anthemidinae</taxon>
        <taxon>Tanacetum</taxon>
    </lineage>
</organism>
<evidence type="ECO:0000313" key="3">
    <source>
        <dbReference type="Proteomes" id="UP001151760"/>
    </source>
</evidence>
<evidence type="ECO:0000313" key="2">
    <source>
        <dbReference type="EMBL" id="GJT14323.1"/>
    </source>
</evidence>
<feature type="region of interest" description="Disordered" evidence="1">
    <location>
        <begin position="191"/>
        <end position="231"/>
    </location>
</feature>
<feature type="compositionally biased region" description="Basic and acidic residues" evidence="1">
    <location>
        <begin position="191"/>
        <end position="203"/>
    </location>
</feature>
<accession>A0ABQ5BKL9</accession>
<sequence length="770" mass="86494">MVTEALFASSQSTTTALSIENGSLFEGESECENLLHHTSGVSEPVRKLYPIYAVNFVYQPWRAIYPYQPVLDRKDFWASENPNTSNVNVVGNSSLQNNVIMQRCYVEETLKKCKRATCINACYTQNATTLQQSNNPSAPPRQKNLPSASSTSKFRKGKLLPYCDEDDDAQQDIFLKKKVVDPVSKLAKKMSLEAHKKREKEEGSGPVGGVTIRDPVSETTSKLHEVVGKGKAVVTKEQVAHSLIYSVTEEKNYDQFYLVRHDQTPHDSTTGPSSQPEDDTSEKVIHESSSMSDSERTKSETEAAAPKGDKDHGCSRYVLQRPGSGQDLEKLHVSLAGPNPEHMDDEFLAIAYLKVHENLKLITDERVIDDKPESHSGSMSSMKNLDDTYNFGVSIYYDKQPKMFRRNLMLVRSLIPTIHDPSHQTELRQTPLSDCSIHRMSHLLRRHLGQLLQINTELHQINTSLPEITPSSPLQLKRRKIRARDILERHTADLMRIISVLPGPEDEGAMDKDVEDKVNKEKVDPITALPGTDQPHSKDADQNLDPESEHSEQSQMTFQCKLKIADANSQCDQCQGKRISKVFIQMILKICSYSIFNGNASTSAQDIQDSLLTASTVDRNLGYQEWFVETCSSGLKVSNKDQPLNVHMDAADNYLQRSLYDLMAVTRVMVKWTTWLDKKTFICSSTIRAMEIGSGQRLTEEMQRLPSLQSTERLQSDGSSMSRKALLEKIKRDNGLQDILKIGDGDGNCSIQISVNNPNAQDRPTLVLKF</sequence>
<name>A0ABQ5BKL9_9ASTR</name>
<feature type="region of interest" description="Disordered" evidence="1">
    <location>
        <begin position="130"/>
        <end position="153"/>
    </location>
</feature>
<gene>
    <name evidence="2" type="ORF">Tco_0861365</name>
</gene>
<feature type="region of interest" description="Disordered" evidence="1">
    <location>
        <begin position="263"/>
        <end position="322"/>
    </location>
</feature>
<evidence type="ECO:0000256" key="1">
    <source>
        <dbReference type="SAM" id="MobiDB-lite"/>
    </source>
</evidence>
<proteinExistence type="predicted"/>
<dbReference type="EMBL" id="BQNB010013303">
    <property type="protein sequence ID" value="GJT14323.1"/>
    <property type="molecule type" value="Genomic_DNA"/>
</dbReference>
<reference evidence="2" key="1">
    <citation type="journal article" date="2022" name="Int. J. Mol. Sci.">
        <title>Draft Genome of Tanacetum Coccineum: Genomic Comparison of Closely Related Tanacetum-Family Plants.</title>
        <authorList>
            <person name="Yamashiro T."/>
            <person name="Shiraishi A."/>
            <person name="Nakayama K."/>
            <person name="Satake H."/>
        </authorList>
    </citation>
    <scope>NUCLEOTIDE SEQUENCE</scope>
</reference>